<comment type="caution">
    <text evidence="1">The sequence shown here is derived from an EMBL/GenBank/DDBJ whole genome shotgun (WGS) entry which is preliminary data.</text>
</comment>
<dbReference type="Proteomes" id="UP000251047">
    <property type="component" value="Unassembled WGS sequence"/>
</dbReference>
<dbReference type="EMBL" id="PHQP01000106">
    <property type="protein sequence ID" value="RAV33209.1"/>
    <property type="molecule type" value="Genomic_DNA"/>
</dbReference>
<reference evidence="1 2" key="1">
    <citation type="journal article" date="2018" name="Syst. Appl. Microbiol.">
        <title>Corynebacterium heidelbergense sp. nov., isolated from the preen glands of Egyptian geese (Alopochen aegyptiacus).</title>
        <authorList>
            <person name="Braun M.S."/>
            <person name="Wang E."/>
            <person name="Zimmermann S."/>
            <person name="Wink M."/>
        </authorList>
    </citation>
    <scope>NUCLEOTIDE SEQUENCE [LARGE SCALE GENOMIC DNA]</scope>
    <source>
        <strain evidence="1 2">DSM 104638</strain>
    </source>
</reference>
<dbReference type="AlphaFoldDB" id="A0A364V9A3"/>
<evidence type="ECO:0000313" key="2">
    <source>
        <dbReference type="Proteomes" id="UP000251047"/>
    </source>
</evidence>
<accession>A0A364V9A3</accession>
<organism evidence="1 2">
    <name type="scientific">Corynebacterium heidelbergense</name>
    <dbReference type="NCBI Taxonomy" id="2055947"/>
    <lineage>
        <taxon>Bacteria</taxon>
        <taxon>Bacillati</taxon>
        <taxon>Actinomycetota</taxon>
        <taxon>Actinomycetes</taxon>
        <taxon>Mycobacteriales</taxon>
        <taxon>Corynebacteriaceae</taxon>
        <taxon>Corynebacterium</taxon>
    </lineage>
</organism>
<name>A0A364V9A3_9CORY</name>
<protein>
    <submittedName>
        <fullName evidence="1">Uncharacterized protein</fullName>
    </submittedName>
</protein>
<proteinExistence type="predicted"/>
<sequence length="90" mass="9643">MTTTTRLTIAATIIAFALAAGNLAILCYIATHQPTTPTPPLARPITQDSLAVRKPYAIPVDLPTGNTVTCIFNNTGGFTCDWANQRPTRK</sequence>
<dbReference type="RefSeq" id="WP_112770265.1">
    <property type="nucleotide sequence ID" value="NZ_CP063191.1"/>
</dbReference>
<evidence type="ECO:0000313" key="1">
    <source>
        <dbReference type="EMBL" id="RAV33209.1"/>
    </source>
</evidence>
<gene>
    <name evidence="1" type="ORF">CWC39_09690</name>
</gene>